<feature type="compositionally biased region" description="Low complexity" evidence="1">
    <location>
        <begin position="401"/>
        <end position="439"/>
    </location>
</feature>
<keyword evidence="2" id="KW-0812">Transmembrane</keyword>
<evidence type="ECO:0000313" key="4">
    <source>
        <dbReference type="Proteomes" id="UP000284842"/>
    </source>
</evidence>
<feature type="compositionally biased region" description="Low complexity" evidence="1">
    <location>
        <begin position="532"/>
        <end position="544"/>
    </location>
</feature>
<feature type="region of interest" description="Disordered" evidence="1">
    <location>
        <begin position="189"/>
        <end position="226"/>
    </location>
</feature>
<dbReference type="OrthoDB" id="3266934at2759"/>
<organism evidence="3 4">
    <name type="scientific">Panaeolus cyanescens</name>
    <dbReference type="NCBI Taxonomy" id="181874"/>
    <lineage>
        <taxon>Eukaryota</taxon>
        <taxon>Fungi</taxon>
        <taxon>Dikarya</taxon>
        <taxon>Basidiomycota</taxon>
        <taxon>Agaricomycotina</taxon>
        <taxon>Agaricomycetes</taxon>
        <taxon>Agaricomycetidae</taxon>
        <taxon>Agaricales</taxon>
        <taxon>Agaricineae</taxon>
        <taxon>Galeropsidaceae</taxon>
        <taxon>Panaeolus</taxon>
    </lineage>
</organism>
<feature type="compositionally biased region" description="Polar residues" evidence="1">
    <location>
        <begin position="289"/>
        <end position="298"/>
    </location>
</feature>
<feature type="compositionally biased region" description="Polar residues" evidence="1">
    <location>
        <begin position="482"/>
        <end position="493"/>
    </location>
</feature>
<dbReference type="PANTHER" id="PTHR23107">
    <property type="entry name" value="SYNOVIAL SARCOMA ASSOCIATED SS18 PROTEIN"/>
    <property type="match status" value="1"/>
</dbReference>
<dbReference type="InParanoid" id="A0A409WX45"/>
<reference evidence="3 4" key="1">
    <citation type="journal article" date="2018" name="Evol. Lett.">
        <title>Horizontal gene cluster transfer increased hallucinogenic mushroom diversity.</title>
        <authorList>
            <person name="Reynolds H.T."/>
            <person name="Vijayakumar V."/>
            <person name="Gluck-Thaler E."/>
            <person name="Korotkin H.B."/>
            <person name="Matheny P.B."/>
            <person name="Slot J.C."/>
        </authorList>
    </citation>
    <scope>NUCLEOTIDE SEQUENCE [LARGE SCALE GENOMIC DNA]</scope>
    <source>
        <strain evidence="3 4">2629</strain>
    </source>
</reference>
<evidence type="ECO:0000256" key="1">
    <source>
        <dbReference type="SAM" id="MobiDB-lite"/>
    </source>
</evidence>
<feature type="compositionally biased region" description="Basic and acidic residues" evidence="1">
    <location>
        <begin position="318"/>
        <end position="345"/>
    </location>
</feature>
<dbReference type="EMBL" id="NHTK01005071">
    <property type="protein sequence ID" value="PPQ83075.1"/>
    <property type="molecule type" value="Genomic_DNA"/>
</dbReference>
<comment type="caution">
    <text evidence="3">The sequence shown here is derived from an EMBL/GenBank/DDBJ whole genome shotgun (WGS) entry which is preliminary data.</text>
</comment>
<feature type="compositionally biased region" description="Polar residues" evidence="1">
    <location>
        <begin position="569"/>
        <end position="584"/>
    </location>
</feature>
<protein>
    <submittedName>
        <fullName evidence="3">Uncharacterized protein</fullName>
    </submittedName>
</protein>
<keyword evidence="2" id="KW-1133">Transmembrane helix</keyword>
<feature type="compositionally biased region" description="Low complexity" evidence="1">
    <location>
        <begin position="66"/>
        <end position="77"/>
    </location>
</feature>
<evidence type="ECO:0000313" key="3">
    <source>
        <dbReference type="EMBL" id="PPQ83075.1"/>
    </source>
</evidence>
<proteinExistence type="predicted"/>
<gene>
    <name evidence="3" type="ORF">CVT24_012470</name>
</gene>
<keyword evidence="4" id="KW-1185">Reference proteome</keyword>
<name>A0A409WX45_9AGAR</name>
<feature type="region of interest" description="Disordered" evidence="1">
    <location>
        <begin position="401"/>
        <end position="669"/>
    </location>
</feature>
<dbReference type="STRING" id="181874.A0A409WX45"/>
<accession>A0A409WX45</accession>
<feature type="compositionally biased region" description="Low complexity" evidence="1">
    <location>
        <begin position="201"/>
        <end position="226"/>
    </location>
</feature>
<feature type="region of interest" description="Disordered" evidence="1">
    <location>
        <begin position="286"/>
        <end position="361"/>
    </location>
</feature>
<keyword evidence="2" id="KW-0472">Membrane</keyword>
<sequence>MPTKKGPSSTILLPSPTVEFTLDSPSPTSCAPFGINWFYSGPDQPLSLLISNDNVPQDPPPPPPQSQSTPPSTQRPPNTFINALADFELPTAAITNININLLHRAIPTALEPSTPPPLLTIPITTLPNPYSLGYEWPLVNVPPGWYTLTASIPLSSYTRVSRAFYVWPNLNVAADPDTAACLAALPSPSSAGGDTITPPVSTGTPTGAGDGTSTPGSGSGPVPVGSSSTTSIGTIVGISVAAVVVVAVILGAWLCLVRRKRRMGASAGGAGGGGWIGGERDGGVGRWNGLSSTDSRNVLTGGGYLEERGGGKGRSKSKPRDKDRKGTKEREMHGERGAQRARRESYGSTMMSDADGEGVEKSKMSFDGSVVLAGLPVLNSNAKQREYPYQNQFQNHNQNQNYQNQQQHQNQNQQQQQRRNRTYSQSSSTSYDYSYSGDYVPTPGGGSRRPSASATGGSDRGYGGSERGYGGGGGERGRKMSVDSSTGYAQTGAPNGGMGVTAYPPQSPLNTSWSGVSPSSNGAGGKVAATYSQSSVSVSPVSPSGGNTSGDSYAAGVHGSNGNADVARPTTSASAATKQANRQSLGGKKRKPVPVYDPDESVNVPALPGDSPQPQSQSQSQFQQPPQFQQSQQQFESDYAQQVYNSQQQPQPHYTTRTHAGRDASQHSLHHKGSLTFEGMEGRQMHLLMPDMPV</sequence>
<feature type="compositionally biased region" description="Polar residues" evidence="1">
    <location>
        <begin position="508"/>
        <end position="521"/>
    </location>
</feature>
<feature type="compositionally biased region" description="Gly residues" evidence="1">
    <location>
        <begin position="458"/>
        <end position="474"/>
    </location>
</feature>
<feature type="compositionally biased region" description="Low complexity" evidence="1">
    <location>
        <begin position="612"/>
        <end position="651"/>
    </location>
</feature>
<dbReference type="Proteomes" id="UP000284842">
    <property type="component" value="Unassembled WGS sequence"/>
</dbReference>
<feature type="non-terminal residue" evidence="3">
    <location>
        <position position="694"/>
    </location>
</feature>
<evidence type="ECO:0000256" key="2">
    <source>
        <dbReference type="SAM" id="Phobius"/>
    </source>
</evidence>
<dbReference type="AlphaFoldDB" id="A0A409WX45"/>
<feature type="region of interest" description="Disordered" evidence="1">
    <location>
        <begin position="48"/>
        <end position="77"/>
    </location>
</feature>
<feature type="transmembrane region" description="Helical" evidence="2">
    <location>
        <begin position="232"/>
        <end position="256"/>
    </location>
</feature>
<dbReference type="PANTHER" id="PTHR23107:SF32">
    <property type="entry name" value="CHROMOSOME UNDETERMINED SCAFFOLD_8, WHOLE GENOME SHOTGUN SEQUENCE"/>
    <property type="match status" value="1"/>
</dbReference>